<dbReference type="Proteomes" id="UP000187209">
    <property type="component" value="Unassembled WGS sequence"/>
</dbReference>
<feature type="coiled-coil region" evidence="1">
    <location>
        <begin position="141"/>
        <end position="203"/>
    </location>
</feature>
<organism evidence="2 3">
    <name type="scientific">Stentor coeruleus</name>
    <dbReference type="NCBI Taxonomy" id="5963"/>
    <lineage>
        <taxon>Eukaryota</taxon>
        <taxon>Sar</taxon>
        <taxon>Alveolata</taxon>
        <taxon>Ciliophora</taxon>
        <taxon>Postciliodesmatophora</taxon>
        <taxon>Heterotrichea</taxon>
        <taxon>Heterotrichida</taxon>
        <taxon>Stentoridae</taxon>
        <taxon>Stentor</taxon>
    </lineage>
</organism>
<dbReference type="AlphaFoldDB" id="A0A1R2CV01"/>
<keyword evidence="3" id="KW-1185">Reference proteome</keyword>
<protein>
    <submittedName>
        <fullName evidence="2">Uncharacterized protein</fullName>
    </submittedName>
</protein>
<proteinExistence type="predicted"/>
<sequence length="213" mass="24893">MSYKKFQRSIPSKYAEKVVETEISIEKHCTIEAVKSLLQLYIEGIEYYEAIGDEKYLYYKSKMDKLLCSKRDFLRPKRDMNAEKEAEAIIKNYELNAMNVTSKIHNNFLEQNCALSDRVNSRKQINRRSFAPGSFSKLYDINDIQTKISEAIEELVQAEMQLIKESKKKYQKILTKDNCIEAVNMLNDEVERIKSEFSRKKKAAISQILSNDC</sequence>
<evidence type="ECO:0000313" key="3">
    <source>
        <dbReference type="Proteomes" id="UP000187209"/>
    </source>
</evidence>
<dbReference type="OrthoDB" id="291574at2759"/>
<keyword evidence="1" id="KW-0175">Coiled coil</keyword>
<name>A0A1R2CV01_9CILI</name>
<comment type="caution">
    <text evidence="2">The sequence shown here is derived from an EMBL/GenBank/DDBJ whole genome shotgun (WGS) entry which is preliminary data.</text>
</comment>
<evidence type="ECO:0000313" key="2">
    <source>
        <dbReference type="EMBL" id="OMJ92793.1"/>
    </source>
</evidence>
<reference evidence="2 3" key="1">
    <citation type="submission" date="2016-11" db="EMBL/GenBank/DDBJ databases">
        <title>The macronuclear genome of Stentor coeruleus: a giant cell with tiny introns.</title>
        <authorList>
            <person name="Slabodnick M."/>
            <person name="Ruby J.G."/>
            <person name="Reiff S.B."/>
            <person name="Swart E.C."/>
            <person name="Gosai S."/>
            <person name="Prabakaran S."/>
            <person name="Witkowska E."/>
            <person name="Larue G.E."/>
            <person name="Fisher S."/>
            <person name="Freeman R.M."/>
            <person name="Gunawardena J."/>
            <person name="Chu W."/>
            <person name="Stover N.A."/>
            <person name="Gregory B.D."/>
            <person name="Nowacki M."/>
            <person name="Derisi J."/>
            <person name="Roy S.W."/>
            <person name="Marshall W.F."/>
            <person name="Sood P."/>
        </authorList>
    </citation>
    <scope>NUCLEOTIDE SEQUENCE [LARGE SCALE GENOMIC DNA]</scope>
    <source>
        <strain evidence="2">WM001</strain>
    </source>
</reference>
<dbReference type="EMBL" id="MPUH01000055">
    <property type="protein sequence ID" value="OMJ92793.1"/>
    <property type="molecule type" value="Genomic_DNA"/>
</dbReference>
<accession>A0A1R2CV01</accession>
<evidence type="ECO:0000256" key="1">
    <source>
        <dbReference type="SAM" id="Coils"/>
    </source>
</evidence>
<gene>
    <name evidence="2" type="ORF">SteCoe_4432</name>
</gene>